<dbReference type="KEGG" id="ppul:RO07_06375"/>
<gene>
    <name evidence="2" type="ORF">NCTC13159_02994</name>
    <name evidence="1" type="ORF">RO07_06375</name>
</gene>
<keyword evidence="3" id="KW-1185">Reference proteome</keyword>
<reference evidence="2 4" key="3">
    <citation type="submission" date="2018-06" db="EMBL/GenBank/DDBJ databases">
        <authorList>
            <consortium name="Pathogen Informatics"/>
            <person name="Doyle S."/>
        </authorList>
    </citation>
    <scope>NUCLEOTIDE SEQUENCE [LARGE SCALE GENOMIC DNA]</scope>
    <source>
        <strain evidence="2 4">NCTC13159</strain>
    </source>
</reference>
<sequence>MAANIRAIFLHVGQSLASKLGQARDFVQSAPSSFMHAVRSVFVGSTTSAGQPQDTSPVAEAWTAISLETQTPGDAPGRVVVEHGTAPSSLELTAALHNVIKDLESGFFFRQPRLVSDAVECLRPLATKRELTRLDLMDLIDATYTLRNFPQKDRFTAAQHASIERLERATHLFVGPTSGLRTSLSSLSARLEAKQSVPDFAAYLRAHHPAMIDRDPISGADRLTETGMRDYEGVKRAFNSVTKRPHVIRPVEPNMDEHEKDVAKLIGGEYFRYQNAIRGTDDQLGTKKLLIEYSQIVESLARANPERVSRERYATVFPGGVTHPDQLVAGHEYTEPGIVFVGGERPNDKGYRMIISLAKGIPVDARALYGHSRGDRDKMQWLTLPGAKFRFDGLEGGRSERYTTYYFTQIER</sequence>
<dbReference type="EMBL" id="CP010310">
    <property type="protein sequence ID" value="AJC20177.1"/>
    <property type="molecule type" value="Genomic_DNA"/>
</dbReference>
<dbReference type="AlphaFoldDB" id="A0AAJ5D1F8"/>
<evidence type="ECO:0000313" key="3">
    <source>
        <dbReference type="Proteomes" id="UP000035086"/>
    </source>
</evidence>
<dbReference type="EMBL" id="UGSJ01000001">
    <property type="protein sequence ID" value="SUA91490.1"/>
    <property type="molecule type" value="Genomic_DNA"/>
</dbReference>
<protein>
    <submittedName>
        <fullName evidence="2">Uncharacterized protein</fullName>
    </submittedName>
</protein>
<dbReference type="RefSeq" id="WP_039406206.1">
    <property type="nucleotide sequence ID" value="NZ_CP010310.2"/>
</dbReference>
<accession>A0AAJ5D1F8</accession>
<dbReference type="Proteomes" id="UP000035086">
    <property type="component" value="Chromosome"/>
</dbReference>
<reference evidence="3" key="1">
    <citation type="submission" date="2014-12" db="EMBL/GenBank/DDBJ databases">
        <title>Complete Genome Sequencing of Pandoraea pulmonicola DSM 16583.</title>
        <authorList>
            <person name="Chan K.-G."/>
        </authorList>
    </citation>
    <scope>NUCLEOTIDE SEQUENCE [LARGE SCALE GENOMIC DNA]</scope>
    <source>
        <strain evidence="3">DSM 16583</strain>
    </source>
</reference>
<evidence type="ECO:0000313" key="2">
    <source>
        <dbReference type="EMBL" id="SUA91490.1"/>
    </source>
</evidence>
<reference evidence="1" key="2">
    <citation type="submission" date="2016-11" db="EMBL/GenBank/DDBJ databases">
        <title>Complete Genome Sequencing of Pandoraea pulmonicola DSM 16583.</title>
        <authorList>
            <person name="Chan K.-G."/>
        </authorList>
    </citation>
    <scope>NUCLEOTIDE SEQUENCE</scope>
    <source>
        <strain evidence="1">DSM 16583</strain>
    </source>
</reference>
<evidence type="ECO:0000313" key="4">
    <source>
        <dbReference type="Proteomes" id="UP000254589"/>
    </source>
</evidence>
<dbReference type="Proteomes" id="UP000254589">
    <property type="component" value="Unassembled WGS sequence"/>
</dbReference>
<proteinExistence type="predicted"/>
<organism evidence="2 4">
    <name type="scientific">Pandoraea pulmonicola</name>
    <dbReference type="NCBI Taxonomy" id="93221"/>
    <lineage>
        <taxon>Bacteria</taxon>
        <taxon>Pseudomonadati</taxon>
        <taxon>Pseudomonadota</taxon>
        <taxon>Betaproteobacteria</taxon>
        <taxon>Burkholderiales</taxon>
        <taxon>Burkholderiaceae</taxon>
        <taxon>Pandoraea</taxon>
    </lineage>
</organism>
<name>A0AAJ5D1F8_PANPU</name>
<evidence type="ECO:0000313" key="1">
    <source>
        <dbReference type="EMBL" id="AJC20177.1"/>
    </source>
</evidence>